<accession>A0ABU3QI52</accession>
<evidence type="ECO:0000313" key="2">
    <source>
        <dbReference type="Proteomes" id="UP001250181"/>
    </source>
</evidence>
<dbReference type="RefSeq" id="WP_315877432.1">
    <property type="nucleotide sequence ID" value="NZ_JAWCTQ010000009.1"/>
</dbReference>
<dbReference type="EMBL" id="JAWCTQ010000009">
    <property type="protein sequence ID" value="MDT9682346.1"/>
    <property type="molecule type" value="Genomic_DNA"/>
</dbReference>
<gene>
    <name evidence="1" type="ORF">RND61_09705</name>
</gene>
<protein>
    <submittedName>
        <fullName evidence="1">Uncharacterized protein</fullName>
    </submittedName>
</protein>
<reference evidence="1 2" key="1">
    <citation type="submission" date="2023-09" db="EMBL/GenBank/DDBJ databases">
        <title>Streptomyces sp. nov.: A antagonism against Alternaria gaisen Producing Streptochlin, Isolated from Tamarix root soil.</title>
        <authorList>
            <person name="Chen Y."/>
        </authorList>
    </citation>
    <scope>NUCLEOTIDE SEQUENCE [LARGE SCALE GENOMIC DNA]</scope>
    <source>
        <strain evidence="1 2">TRM76323</strain>
    </source>
</reference>
<proteinExistence type="predicted"/>
<keyword evidence="2" id="KW-1185">Reference proteome</keyword>
<sequence>MLTTRGQRETKKLLQPKGIRVSALRKEEYDPVAGELLGTG</sequence>
<dbReference type="Proteomes" id="UP001250181">
    <property type="component" value="Unassembled WGS sequence"/>
</dbReference>
<comment type="caution">
    <text evidence="1">The sequence shown here is derived from an EMBL/GenBank/DDBJ whole genome shotgun (WGS) entry which is preliminary data.</text>
</comment>
<organism evidence="1 2">
    <name type="scientific">Streptomyces tamarix</name>
    <dbReference type="NCBI Taxonomy" id="3078565"/>
    <lineage>
        <taxon>Bacteria</taxon>
        <taxon>Bacillati</taxon>
        <taxon>Actinomycetota</taxon>
        <taxon>Actinomycetes</taxon>
        <taxon>Kitasatosporales</taxon>
        <taxon>Streptomycetaceae</taxon>
        <taxon>Streptomyces</taxon>
    </lineage>
</organism>
<evidence type="ECO:0000313" key="1">
    <source>
        <dbReference type="EMBL" id="MDT9682346.1"/>
    </source>
</evidence>
<name>A0ABU3QI52_9ACTN</name>